<feature type="transmembrane region" description="Helical" evidence="7">
    <location>
        <begin position="104"/>
        <end position="124"/>
    </location>
</feature>
<comment type="subcellular location">
    <subcellularLocation>
        <location evidence="1">Membrane</location>
        <topology evidence="1">Multi-pass membrane protein</topology>
    </subcellularLocation>
</comment>
<dbReference type="InterPro" id="IPR017475">
    <property type="entry name" value="EPS_sugar_tfrase"/>
</dbReference>
<dbReference type="NCBIfam" id="TIGR03025">
    <property type="entry name" value="EPS_sugtrans"/>
    <property type="match status" value="1"/>
</dbReference>
<evidence type="ECO:0000256" key="5">
    <source>
        <dbReference type="ARBA" id="ARBA00022989"/>
    </source>
</evidence>
<keyword evidence="10" id="KW-1185">Reference proteome</keyword>
<keyword evidence="3 9" id="KW-0808">Transferase</keyword>
<dbReference type="Pfam" id="PF02397">
    <property type="entry name" value="Bac_transf"/>
    <property type="match status" value="1"/>
</dbReference>
<dbReference type="InterPro" id="IPR003362">
    <property type="entry name" value="Bact_transf"/>
</dbReference>
<feature type="transmembrane region" description="Helical" evidence="7">
    <location>
        <begin position="12"/>
        <end position="34"/>
    </location>
</feature>
<dbReference type="PANTHER" id="PTHR30576:SF10">
    <property type="entry name" value="SLL5057 PROTEIN"/>
    <property type="match status" value="1"/>
</dbReference>
<proteinExistence type="inferred from homology"/>
<evidence type="ECO:0000259" key="8">
    <source>
        <dbReference type="Pfam" id="PF02397"/>
    </source>
</evidence>
<feature type="transmembrane region" description="Helical" evidence="7">
    <location>
        <begin position="40"/>
        <end position="59"/>
    </location>
</feature>
<protein>
    <submittedName>
        <fullName evidence="9">Galactosyl transferase CpsE</fullName>
    </submittedName>
</protein>
<evidence type="ECO:0000256" key="7">
    <source>
        <dbReference type="SAM" id="Phobius"/>
    </source>
</evidence>
<keyword evidence="6 7" id="KW-0472">Membrane</keyword>
<feature type="domain" description="Bacterial sugar transferase" evidence="8">
    <location>
        <begin position="277"/>
        <end position="465"/>
    </location>
</feature>
<dbReference type="AlphaFoldDB" id="A0A7I8DK28"/>
<dbReference type="RefSeq" id="WP_185257792.1">
    <property type="nucleotide sequence ID" value="NZ_AP023368.1"/>
</dbReference>
<evidence type="ECO:0000256" key="2">
    <source>
        <dbReference type="ARBA" id="ARBA00006464"/>
    </source>
</evidence>
<dbReference type="Pfam" id="PF13727">
    <property type="entry name" value="CoA_binding_3"/>
    <property type="match status" value="1"/>
</dbReference>
<dbReference type="Proteomes" id="UP000515703">
    <property type="component" value="Chromosome"/>
</dbReference>
<evidence type="ECO:0000313" key="9">
    <source>
        <dbReference type="EMBL" id="BCJ97355.1"/>
    </source>
</evidence>
<organism evidence="9 10">
    <name type="scientific">Anaerocolumna chitinilytica</name>
    <dbReference type="NCBI Taxonomy" id="1727145"/>
    <lineage>
        <taxon>Bacteria</taxon>
        <taxon>Bacillati</taxon>
        <taxon>Bacillota</taxon>
        <taxon>Clostridia</taxon>
        <taxon>Lachnospirales</taxon>
        <taxon>Lachnospiraceae</taxon>
        <taxon>Anaerocolumna</taxon>
    </lineage>
</organism>
<keyword evidence="4 7" id="KW-0812">Transmembrane</keyword>
<dbReference type="EMBL" id="AP023368">
    <property type="protein sequence ID" value="BCJ97355.1"/>
    <property type="molecule type" value="Genomic_DNA"/>
</dbReference>
<reference evidence="9 10" key="1">
    <citation type="submission" date="2020-08" db="EMBL/GenBank/DDBJ databases">
        <title>Draft genome sequencing of an Anaerocolumna strain isolated from anoxic soil subjected to BSD treatment.</title>
        <authorList>
            <person name="Uek A."/>
            <person name="Tonouchi A."/>
        </authorList>
    </citation>
    <scope>NUCLEOTIDE SEQUENCE [LARGE SCALE GENOMIC DNA]</scope>
    <source>
        <strain evidence="9 10">CTTW</strain>
    </source>
</reference>
<dbReference type="GO" id="GO:0016780">
    <property type="term" value="F:phosphotransferase activity, for other substituted phosphate groups"/>
    <property type="evidence" value="ECO:0007669"/>
    <property type="project" value="TreeGrafter"/>
</dbReference>
<gene>
    <name evidence="9" type="primary">cpsE</name>
    <name evidence="9" type="ORF">bsdcttw_03960</name>
</gene>
<dbReference type="KEGG" id="acht:bsdcttw_03960"/>
<feature type="transmembrane region" description="Helical" evidence="7">
    <location>
        <begin position="80"/>
        <end position="98"/>
    </location>
</feature>
<name>A0A7I8DK28_9FIRM</name>
<comment type="similarity">
    <text evidence="2">Belongs to the bacterial sugar transferase family.</text>
</comment>
<keyword evidence="5 7" id="KW-1133">Transmembrane helix</keyword>
<evidence type="ECO:0000256" key="1">
    <source>
        <dbReference type="ARBA" id="ARBA00004141"/>
    </source>
</evidence>
<evidence type="ECO:0000256" key="4">
    <source>
        <dbReference type="ARBA" id="ARBA00022692"/>
    </source>
</evidence>
<evidence type="ECO:0000256" key="3">
    <source>
        <dbReference type="ARBA" id="ARBA00022679"/>
    </source>
</evidence>
<reference evidence="9 10" key="2">
    <citation type="submission" date="2020-08" db="EMBL/GenBank/DDBJ databases">
        <authorList>
            <person name="Ueki A."/>
            <person name="Tonouchi A."/>
        </authorList>
    </citation>
    <scope>NUCLEOTIDE SEQUENCE [LARGE SCALE GENOMIC DNA]</scope>
    <source>
        <strain evidence="9 10">CTTW</strain>
    </source>
</reference>
<sequence>MGSKKKNVGDLVLFVVDLTGLLIAFILAVFIRYSKLSPDYMTNLYGSTLFVLLLTYVVIFEADNKRMTIFQRGFGEEGIAILKDQLMLLAVLVIYLYVTKQGGSFSRLFVGIFFIINYLITYVLRSYLKVYMLAYYKKSISSNKVLLITTSDRASDVIKRIRNEHEWSIQLSNIAIVDKDMIGEKIEGILVLGSSTNLIEIARLNVVDEVFINLPYRYDFNMNDAIYEFEKMGVIVHANIEVNPMFRFKEKSLETFAGHQVITFSTGIFDPKQEILKRIIDIAGGLVGLLITAIITLFLAPAIKIDSKGPVFFSQVRVGKNGRKFKIYKFRSMYIDAEERKKELMEQNEMQGLMFKMTDDPRITKVGKFIRKTSLDEFPQFLNVLKGDMSLVGTRPPTQDEFVQYEARHKRRLNLRPGLTGLWQVSGRSDIQDFEEVVRLDLEYIDNWNIGLDVKLIFKTIGVVVFGRGSR</sequence>
<dbReference type="PANTHER" id="PTHR30576">
    <property type="entry name" value="COLANIC BIOSYNTHESIS UDP-GLUCOSE LIPID CARRIER TRANSFERASE"/>
    <property type="match status" value="1"/>
</dbReference>
<accession>A0A7I8DK28</accession>
<evidence type="ECO:0000256" key="6">
    <source>
        <dbReference type="ARBA" id="ARBA00023136"/>
    </source>
</evidence>
<dbReference type="Gene3D" id="3.40.50.720">
    <property type="entry name" value="NAD(P)-binding Rossmann-like Domain"/>
    <property type="match status" value="1"/>
</dbReference>
<evidence type="ECO:0000313" key="10">
    <source>
        <dbReference type="Proteomes" id="UP000515703"/>
    </source>
</evidence>
<dbReference type="GO" id="GO:0016020">
    <property type="term" value="C:membrane"/>
    <property type="evidence" value="ECO:0007669"/>
    <property type="project" value="UniProtKB-SubCell"/>
</dbReference>
<feature type="transmembrane region" description="Helical" evidence="7">
    <location>
        <begin position="282"/>
        <end position="303"/>
    </location>
</feature>